<proteinExistence type="predicted"/>
<evidence type="ECO:0000313" key="2">
    <source>
        <dbReference type="Proteomes" id="UP000228510"/>
    </source>
</evidence>
<name>A0A2H0V0A9_9BACT</name>
<dbReference type="CDD" id="cd02440">
    <property type="entry name" value="AdoMet_MTases"/>
    <property type="match status" value="1"/>
</dbReference>
<dbReference type="Gene3D" id="3.40.50.150">
    <property type="entry name" value="Vaccinia Virus protein VP39"/>
    <property type="match status" value="1"/>
</dbReference>
<sequence>MSYYSDTQYKAKEDIWFEQFYFERFFKGNPGPILDVGCATGNFIAVRPDIIEGIEVDEDSLHICRERGFKAKKINVENELEALSDNFYQGVYVKQVVEHLHNPLYFFKHLYRMLKPGGKAVILTPNCPYALNRFFWDDYTHERPFTQESLKRIALDAGWQKIKIYADFRCFPGLGKLIRLFDLSPKFISAAQNLFFIRGLSLIMELEK</sequence>
<gene>
    <name evidence="1" type="ORF">COU01_01450</name>
</gene>
<evidence type="ECO:0000313" key="1">
    <source>
        <dbReference type="EMBL" id="PIR92502.1"/>
    </source>
</evidence>
<dbReference type="AlphaFoldDB" id="A0A2H0V0A9"/>
<evidence type="ECO:0008006" key="3">
    <source>
        <dbReference type="Google" id="ProtNLM"/>
    </source>
</evidence>
<dbReference type="Pfam" id="PF13489">
    <property type="entry name" value="Methyltransf_23"/>
    <property type="match status" value="1"/>
</dbReference>
<dbReference type="EMBL" id="PFAT01000021">
    <property type="protein sequence ID" value="PIR92502.1"/>
    <property type="molecule type" value="Genomic_DNA"/>
</dbReference>
<dbReference type="InterPro" id="IPR029063">
    <property type="entry name" value="SAM-dependent_MTases_sf"/>
</dbReference>
<protein>
    <recommendedName>
        <fullName evidence="3">Class I SAM-dependent methyltransferase</fullName>
    </recommendedName>
</protein>
<dbReference type="PANTHER" id="PTHR43861">
    <property type="entry name" value="TRANS-ACONITATE 2-METHYLTRANSFERASE-RELATED"/>
    <property type="match status" value="1"/>
</dbReference>
<reference evidence="2" key="1">
    <citation type="submission" date="2017-09" db="EMBL/GenBank/DDBJ databases">
        <title>Depth-based differentiation of microbial function through sediment-hosted aquifers and enrichment of novel symbionts in the deep terrestrial subsurface.</title>
        <authorList>
            <person name="Probst A.J."/>
            <person name="Ladd B."/>
            <person name="Jarett J.K."/>
            <person name="Geller-Mcgrath D.E."/>
            <person name="Sieber C.M.K."/>
            <person name="Emerson J.B."/>
            <person name="Anantharaman K."/>
            <person name="Thomas B.C."/>
            <person name="Malmstrom R."/>
            <person name="Stieglmeier M."/>
            <person name="Klingl A."/>
            <person name="Woyke T."/>
            <person name="Ryan C.M."/>
            <person name="Banfield J.F."/>
        </authorList>
    </citation>
    <scope>NUCLEOTIDE SEQUENCE [LARGE SCALE GENOMIC DNA]</scope>
</reference>
<dbReference type="Proteomes" id="UP000228510">
    <property type="component" value="Unassembled WGS sequence"/>
</dbReference>
<organism evidence="1 2">
    <name type="scientific">Candidatus Falkowbacteria bacterium CG10_big_fil_rev_8_21_14_0_10_44_15</name>
    <dbReference type="NCBI Taxonomy" id="1974569"/>
    <lineage>
        <taxon>Bacteria</taxon>
        <taxon>Candidatus Falkowiibacteriota</taxon>
    </lineage>
</organism>
<dbReference type="SUPFAM" id="SSF53335">
    <property type="entry name" value="S-adenosyl-L-methionine-dependent methyltransferases"/>
    <property type="match status" value="1"/>
</dbReference>
<accession>A0A2H0V0A9</accession>
<comment type="caution">
    <text evidence="1">The sequence shown here is derived from an EMBL/GenBank/DDBJ whole genome shotgun (WGS) entry which is preliminary data.</text>
</comment>
<dbReference type="PANTHER" id="PTHR43861:SF1">
    <property type="entry name" value="TRANS-ACONITATE 2-METHYLTRANSFERASE"/>
    <property type="match status" value="1"/>
</dbReference>